<dbReference type="Proteomes" id="UP000475325">
    <property type="component" value="Unassembled WGS sequence"/>
</dbReference>
<sequence>MASQAVQPQTDSAFQATPQTVLAVQDLARGPTSLDNLACSSGLRKHRLHSRHFRKMGRSPKWYSGNSKSARKATNFVITFSNNWQTSDGSILLFLQRLSKEKLSKREIQSM</sequence>
<reference evidence="3 4" key="1">
    <citation type="submission" date="2019-06" db="EMBL/GenBank/DDBJ databases">
        <authorList>
            <person name="Palmer J.M."/>
        </authorList>
    </citation>
    <scope>NUCLEOTIDE SEQUENCE [LARGE SCALE GENOMIC DNA]</scope>
    <source>
        <strain evidence="1 3">TWF102</strain>
        <strain evidence="2 4">TWF703</strain>
    </source>
</reference>
<dbReference type="Proteomes" id="UP000480548">
    <property type="component" value="Unassembled WGS sequence"/>
</dbReference>
<proteinExistence type="predicted"/>
<comment type="caution">
    <text evidence="2">The sequence shown here is derived from an EMBL/GenBank/DDBJ whole genome shotgun (WGS) entry which is preliminary data.</text>
</comment>
<accession>A0A7C8NQP9</accession>
<name>A0A7C8NQP9_ORBOL</name>
<evidence type="ECO:0000313" key="4">
    <source>
        <dbReference type="Proteomes" id="UP000480548"/>
    </source>
</evidence>
<dbReference type="EMBL" id="WIQZ01000029">
    <property type="protein sequence ID" value="KAF3136358.1"/>
    <property type="molecule type" value="Genomic_DNA"/>
</dbReference>
<evidence type="ECO:0000313" key="1">
    <source>
        <dbReference type="EMBL" id="KAF3084978.1"/>
    </source>
</evidence>
<organism evidence="2 4">
    <name type="scientific">Orbilia oligospora</name>
    <name type="common">Nematode-trapping fungus</name>
    <name type="synonym">Arthrobotrys oligospora</name>
    <dbReference type="NCBI Taxonomy" id="2813651"/>
    <lineage>
        <taxon>Eukaryota</taxon>
        <taxon>Fungi</taxon>
        <taxon>Dikarya</taxon>
        <taxon>Ascomycota</taxon>
        <taxon>Pezizomycotina</taxon>
        <taxon>Orbiliomycetes</taxon>
        <taxon>Orbiliales</taxon>
        <taxon>Orbiliaceae</taxon>
        <taxon>Orbilia</taxon>
    </lineage>
</organism>
<dbReference type="AlphaFoldDB" id="A0A7C8NQP9"/>
<protein>
    <submittedName>
        <fullName evidence="2">Uncharacterized protein</fullName>
    </submittedName>
</protein>
<dbReference type="EMBL" id="WIQW01000094">
    <property type="protein sequence ID" value="KAF3084978.1"/>
    <property type="molecule type" value="Genomic_DNA"/>
</dbReference>
<evidence type="ECO:0000313" key="3">
    <source>
        <dbReference type="Proteomes" id="UP000475325"/>
    </source>
</evidence>
<evidence type="ECO:0000313" key="2">
    <source>
        <dbReference type="EMBL" id="KAF3136358.1"/>
    </source>
</evidence>
<gene>
    <name evidence="1" type="ORF">TWF102_011758</name>
    <name evidence="2" type="ORF">TWF703_005467</name>
</gene>